<dbReference type="InterPro" id="IPR036073">
    <property type="entry name" value="Desulfoferrodoxin_Fe-bd_dom_sf"/>
</dbReference>
<dbReference type="Gene3D" id="2.60.40.730">
    <property type="entry name" value="SOR catalytic domain"/>
    <property type="match status" value="1"/>
</dbReference>
<keyword evidence="2" id="KW-1185">Reference proteome</keyword>
<sequence>MLGAISALYGVPIEKLLTGTLTEEQPEGNMKKANYFICPHCGGLTVSTGSASVSCCGRTLEAMTAKKAAPEEKLHAEVIENDWFLTSDHPMEKDNYISFVAFAAGDNIYLYKQYPEWDLQLRVPKRGHGILLWYSTTKGLFYMYL</sequence>
<dbReference type="RefSeq" id="WP_205133711.1">
    <property type="nucleotide sequence ID" value="NZ_JACSNT010000008.1"/>
</dbReference>
<protein>
    <submittedName>
        <fullName evidence="1">XRE family transcriptional regulator</fullName>
    </submittedName>
</protein>
<name>A0ABS2GBB3_9FIRM</name>
<accession>A0ABS2GBB3</accession>
<evidence type="ECO:0000313" key="2">
    <source>
        <dbReference type="Proteomes" id="UP000729290"/>
    </source>
</evidence>
<gene>
    <name evidence="1" type="ORF">H9X83_07850</name>
</gene>
<evidence type="ECO:0000313" key="1">
    <source>
        <dbReference type="EMBL" id="MBM6878073.1"/>
    </source>
</evidence>
<proteinExistence type="predicted"/>
<dbReference type="EMBL" id="JACSNV010000009">
    <property type="protein sequence ID" value="MBM6878073.1"/>
    <property type="molecule type" value="Genomic_DNA"/>
</dbReference>
<organism evidence="1 2">
    <name type="scientific">Anaerotignum lactatifermentans</name>
    <dbReference type="NCBI Taxonomy" id="160404"/>
    <lineage>
        <taxon>Bacteria</taxon>
        <taxon>Bacillati</taxon>
        <taxon>Bacillota</taxon>
        <taxon>Clostridia</taxon>
        <taxon>Lachnospirales</taxon>
        <taxon>Anaerotignaceae</taxon>
        <taxon>Anaerotignum</taxon>
    </lineage>
</organism>
<dbReference type="SUPFAM" id="SSF49367">
    <property type="entry name" value="Superoxide reductase-like"/>
    <property type="match status" value="1"/>
</dbReference>
<reference evidence="1 2" key="1">
    <citation type="journal article" date="2021" name="Sci. Rep.">
        <title>The distribution of antibiotic resistance genes in chicken gut microbiota commensals.</title>
        <authorList>
            <person name="Juricova H."/>
            <person name="Matiasovicova J."/>
            <person name="Kubasova T."/>
            <person name="Cejkova D."/>
            <person name="Rychlik I."/>
        </authorList>
    </citation>
    <scope>NUCLEOTIDE SEQUENCE [LARGE SCALE GENOMIC DNA]</scope>
    <source>
        <strain evidence="1 2">An431b</strain>
    </source>
</reference>
<dbReference type="Proteomes" id="UP000729290">
    <property type="component" value="Unassembled WGS sequence"/>
</dbReference>
<comment type="caution">
    <text evidence="1">The sequence shown here is derived from an EMBL/GenBank/DDBJ whole genome shotgun (WGS) entry which is preliminary data.</text>
</comment>